<proteinExistence type="predicted"/>
<comment type="caution">
    <text evidence="2">The sequence shown here is derived from an EMBL/GenBank/DDBJ whole genome shotgun (WGS) entry which is preliminary data.</text>
</comment>
<dbReference type="InterPro" id="IPR013108">
    <property type="entry name" value="Amidohydro_3"/>
</dbReference>
<dbReference type="Proteomes" id="UP000886110">
    <property type="component" value="Unassembled WGS sequence"/>
</dbReference>
<dbReference type="InterPro" id="IPR051781">
    <property type="entry name" value="Metallo-dep_Hydrolase"/>
</dbReference>
<evidence type="ECO:0000259" key="1">
    <source>
        <dbReference type="Pfam" id="PF07969"/>
    </source>
</evidence>
<dbReference type="SUPFAM" id="SSF51556">
    <property type="entry name" value="Metallo-dependent hydrolases"/>
    <property type="match status" value="1"/>
</dbReference>
<reference evidence="2" key="1">
    <citation type="journal article" date="2020" name="mSystems">
        <title>Genome- and Community-Level Interaction Insights into Carbon Utilization and Element Cycling Functions of Hydrothermarchaeota in Hydrothermal Sediment.</title>
        <authorList>
            <person name="Zhou Z."/>
            <person name="Liu Y."/>
            <person name="Xu W."/>
            <person name="Pan J."/>
            <person name="Luo Z.H."/>
            <person name="Li M."/>
        </authorList>
    </citation>
    <scope>NUCLEOTIDE SEQUENCE [LARGE SCALE GENOMIC DNA]</scope>
    <source>
        <strain evidence="2">HyVt-74</strain>
    </source>
</reference>
<dbReference type="GO" id="GO:0016810">
    <property type="term" value="F:hydrolase activity, acting on carbon-nitrogen (but not peptide) bonds"/>
    <property type="evidence" value="ECO:0007669"/>
    <property type="project" value="InterPro"/>
</dbReference>
<dbReference type="Gene3D" id="3.20.20.140">
    <property type="entry name" value="Metal-dependent hydrolases"/>
    <property type="match status" value="1"/>
</dbReference>
<feature type="non-terminal residue" evidence="2">
    <location>
        <position position="1"/>
    </location>
</feature>
<dbReference type="InterPro" id="IPR032466">
    <property type="entry name" value="Metal_Hydrolase"/>
</dbReference>
<dbReference type="InterPro" id="IPR011059">
    <property type="entry name" value="Metal-dep_hydrolase_composite"/>
</dbReference>
<dbReference type="SUPFAM" id="SSF51338">
    <property type="entry name" value="Composite domain of metallo-dependent hydrolases"/>
    <property type="match status" value="1"/>
</dbReference>
<dbReference type="PANTHER" id="PTHR43135">
    <property type="entry name" value="ALPHA-D-RIBOSE 1-METHYLPHOSPHONATE 5-TRIPHOSPHATE DIPHOSPHATASE"/>
    <property type="match status" value="1"/>
</dbReference>
<feature type="domain" description="Amidohydrolase 3" evidence="1">
    <location>
        <begin position="129"/>
        <end position="194"/>
    </location>
</feature>
<accession>A0A7C5DGT7</accession>
<sequence length="196" mass="22061">VYMEKKKEKKFKEYNPKYEALIPVLKRQIPVRGHSHRTDDIATFVRLRDEIGFRLVIEHGTESHLIAGYLKKKNVPVVVGPSLSARVKVELKEITFDTPRILSENNVFFAIMTDAPVVPINYLPLMVGYSVKHGLPYKEGLKAITVNAAKICGVDKRVGKIKKGFDADINVYEGDPFTIKGECVMTIVNGEVVYKA</sequence>
<dbReference type="EMBL" id="DRTB01000115">
    <property type="protein sequence ID" value="HHE04743.1"/>
    <property type="molecule type" value="Genomic_DNA"/>
</dbReference>
<evidence type="ECO:0000313" key="2">
    <source>
        <dbReference type="EMBL" id="HHE04743.1"/>
    </source>
</evidence>
<dbReference type="PANTHER" id="PTHR43135:SF3">
    <property type="entry name" value="ALPHA-D-RIBOSE 1-METHYLPHOSPHONATE 5-TRIPHOSPHATE DIPHOSPHATASE"/>
    <property type="match status" value="1"/>
</dbReference>
<name>A0A7C5DGT7_UNCW3</name>
<gene>
    <name evidence="2" type="ORF">ENL19_01615</name>
</gene>
<dbReference type="AlphaFoldDB" id="A0A7C5DGT7"/>
<protein>
    <submittedName>
        <fullName evidence="2">Amidohydrolase</fullName>
    </submittedName>
</protein>
<dbReference type="Pfam" id="PF07969">
    <property type="entry name" value="Amidohydro_3"/>
    <property type="match status" value="1"/>
</dbReference>
<organism evidence="2">
    <name type="scientific">candidate division WOR-3 bacterium</name>
    <dbReference type="NCBI Taxonomy" id="2052148"/>
    <lineage>
        <taxon>Bacteria</taxon>
        <taxon>Bacteria division WOR-3</taxon>
    </lineage>
</organism>